<accession>A0A1Y3PI72</accession>
<dbReference type="PANTHER" id="PTHR42939:SF1">
    <property type="entry name" value="ABC TRANSPORTER ATP-BINDING PROTEIN ALBC-RELATED"/>
    <property type="match status" value="1"/>
</dbReference>
<keyword evidence="1" id="KW-0813">Transport</keyword>
<dbReference type="CDD" id="cd03230">
    <property type="entry name" value="ABC_DR_subfamily_A"/>
    <property type="match status" value="1"/>
</dbReference>
<dbReference type="Gene3D" id="3.40.50.300">
    <property type="entry name" value="P-loop containing nucleotide triphosphate hydrolases"/>
    <property type="match status" value="1"/>
</dbReference>
<dbReference type="SUPFAM" id="SSF52540">
    <property type="entry name" value="P-loop containing nucleoside triphosphate hydrolases"/>
    <property type="match status" value="1"/>
</dbReference>
<dbReference type="GO" id="GO:0016887">
    <property type="term" value="F:ATP hydrolysis activity"/>
    <property type="evidence" value="ECO:0007669"/>
    <property type="project" value="InterPro"/>
</dbReference>
<dbReference type="SMART" id="SM00382">
    <property type="entry name" value="AAA"/>
    <property type="match status" value="1"/>
</dbReference>
<keyword evidence="2" id="KW-0547">Nucleotide-binding</keyword>
<dbReference type="AlphaFoldDB" id="A0A1Y3PI72"/>
<sequence length="300" mass="33871">MSLAVECRNVTKRYRDVEAVKGVSFTMEDGKIYGVLGRNGAGKTTLMHLLTGQLLPDEGEIRIGGVFPFENRDCLNRICFIKESQRYVKHLTVSQTLDLAKAVFPNWDQRFAERLVQDFGLPMRRKIKHLSRGMESAVGIVIGLASRAPITLFDEPYLGLDAVGRNLFYERLLEDYTEHPRTVILSTHLIDEVSKLFEQVMIIHQGQLLLNEEAERLRESAFTVSGNSEAVERFVVGKRVLHTETIGSNRIAAVYGSCTEEERRQAAAAGMEVGPLPLQKLFIYLTEKGADAQWEVKSRR</sequence>
<evidence type="ECO:0000313" key="5">
    <source>
        <dbReference type="EMBL" id="OUM87043.1"/>
    </source>
</evidence>
<evidence type="ECO:0000259" key="4">
    <source>
        <dbReference type="PROSITE" id="PS50893"/>
    </source>
</evidence>
<evidence type="ECO:0000256" key="3">
    <source>
        <dbReference type="ARBA" id="ARBA00022840"/>
    </source>
</evidence>
<dbReference type="Proteomes" id="UP000196475">
    <property type="component" value="Unassembled WGS sequence"/>
</dbReference>
<keyword evidence="3 5" id="KW-0067">ATP-binding</keyword>
<dbReference type="InterPro" id="IPR051782">
    <property type="entry name" value="ABC_Transporter_VariousFunc"/>
</dbReference>
<dbReference type="InterPro" id="IPR027417">
    <property type="entry name" value="P-loop_NTPase"/>
</dbReference>
<dbReference type="InterPro" id="IPR003593">
    <property type="entry name" value="AAA+_ATPase"/>
</dbReference>
<dbReference type="PROSITE" id="PS50893">
    <property type="entry name" value="ABC_TRANSPORTER_2"/>
    <property type="match status" value="1"/>
</dbReference>
<dbReference type="PANTHER" id="PTHR42939">
    <property type="entry name" value="ABC TRANSPORTER ATP-BINDING PROTEIN ALBC-RELATED"/>
    <property type="match status" value="1"/>
</dbReference>
<comment type="caution">
    <text evidence="5">The sequence shown here is derived from an EMBL/GenBank/DDBJ whole genome shotgun (WGS) entry which is preliminary data.</text>
</comment>
<dbReference type="InterPro" id="IPR003439">
    <property type="entry name" value="ABC_transporter-like_ATP-bd"/>
</dbReference>
<evidence type="ECO:0000256" key="2">
    <source>
        <dbReference type="ARBA" id="ARBA00022741"/>
    </source>
</evidence>
<dbReference type="GO" id="GO:0005524">
    <property type="term" value="F:ATP binding"/>
    <property type="evidence" value="ECO:0007669"/>
    <property type="project" value="UniProtKB-KW"/>
</dbReference>
<organism evidence="5 6">
    <name type="scientific">Bacillus thermozeamaize</name>
    <dbReference type="NCBI Taxonomy" id="230954"/>
    <lineage>
        <taxon>Bacteria</taxon>
        <taxon>Bacillati</taxon>
        <taxon>Bacillota</taxon>
        <taxon>Bacilli</taxon>
        <taxon>Bacillales</taxon>
        <taxon>Bacillaceae</taxon>
        <taxon>Bacillus</taxon>
    </lineage>
</organism>
<reference evidence="6" key="1">
    <citation type="submission" date="2016-06" db="EMBL/GenBank/DDBJ databases">
        <authorList>
            <person name="Nascimento L."/>
            <person name="Pereira R.V."/>
            <person name="Martins L.F."/>
            <person name="Quaggio R.B."/>
            <person name="Silva A.M."/>
            <person name="Setubal J.C."/>
        </authorList>
    </citation>
    <scope>NUCLEOTIDE SEQUENCE [LARGE SCALE GENOMIC DNA]</scope>
</reference>
<feature type="domain" description="ABC transporter" evidence="4">
    <location>
        <begin position="5"/>
        <end position="230"/>
    </location>
</feature>
<dbReference type="Pfam" id="PF00005">
    <property type="entry name" value="ABC_tran"/>
    <property type="match status" value="1"/>
</dbReference>
<evidence type="ECO:0000313" key="6">
    <source>
        <dbReference type="Proteomes" id="UP000196475"/>
    </source>
</evidence>
<protein>
    <submittedName>
        <fullName evidence="5">ABC transporter ATP-binding protein</fullName>
    </submittedName>
</protein>
<evidence type="ECO:0000256" key="1">
    <source>
        <dbReference type="ARBA" id="ARBA00022448"/>
    </source>
</evidence>
<name>A0A1Y3PI72_9BACI</name>
<dbReference type="EMBL" id="LZRT01000080">
    <property type="protein sequence ID" value="OUM87043.1"/>
    <property type="molecule type" value="Genomic_DNA"/>
</dbReference>
<gene>
    <name evidence="5" type="ORF">BAA01_16675</name>
</gene>
<proteinExistence type="predicted"/>